<dbReference type="Pfam" id="PF20150">
    <property type="entry name" value="2EXR"/>
    <property type="match status" value="1"/>
</dbReference>
<evidence type="ECO:0000313" key="3">
    <source>
        <dbReference type="EMBL" id="PMD24687.1"/>
    </source>
</evidence>
<sequence length="246" mass="28140">MSLTHRPKGPFRHYRGRDKTAIKPLIELALFSKLPEEMRNEIWKQFSKLKPRIVTVDWTPAIPKPKDAKKMLTIYHIDCNTRIDSLKQYGYVVMEHPLINKEVLFHPELDLLHITETGCSIYPKGAQLIETSLDNCGALSRIRSVAIAMHISRPRYCATFSHCTSLELVLGVRKYKEVEDEGTVTTFSIEDWRECQLLMQRDSGVTPFWREVNHQQLLPASEKVPEEDCDGNSKGESGDSPEDGDS</sequence>
<dbReference type="AlphaFoldDB" id="A0A2J6QEK4"/>
<keyword evidence="4" id="KW-1185">Reference proteome</keyword>
<dbReference type="EMBL" id="KZ613472">
    <property type="protein sequence ID" value="PMD24687.1"/>
    <property type="molecule type" value="Genomic_DNA"/>
</dbReference>
<organism evidence="3 4">
    <name type="scientific">Hyaloscypha hepaticicola</name>
    <dbReference type="NCBI Taxonomy" id="2082293"/>
    <lineage>
        <taxon>Eukaryota</taxon>
        <taxon>Fungi</taxon>
        <taxon>Dikarya</taxon>
        <taxon>Ascomycota</taxon>
        <taxon>Pezizomycotina</taxon>
        <taxon>Leotiomycetes</taxon>
        <taxon>Helotiales</taxon>
        <taxon>Hyaloscyphaceae</taxon>
        <taxon>Hyaloscypha</taxon>
    </lineage>
</organism>
<name>A0A2J6QEK4_9HELO</name>
<dbReference type="InterPro" id="IPR045518">
    <property type="entry name" value="2EXR"/>
</dbReference>
<evidence type="ECO:0000313" key="4">
    <source>
        <dbReference type="Proteomes" id="UP000235672"/>
    </source>
</evidence>
<protein>
    <recommendedName>
        <fullName evidence="2">2EXR domain-containing protein</fullName>
    </recommendedName>
</protein>
<feature type="region of interest" description="Disordered" evidence="1">
    <location>
        <begin position="216"/>
        <end position="246"/>
    </location>
</feature>
<evidence type="ECO:0000259" key="2">
    <source>
        <dbReference type="Pfam" id="PF20150"/>
    </source>
</evidence>
<feature type="domain" description="2EXR" evidence="2">
    <location>
        <begin position="30"/>
        <end position="111"/>
    </location>
</feature>
<reference evidence="3 4" key="1">
    <citation type="submission" date="2016-05" db="EMBL/GenBank/DDBJ databases">
        <title>A degradative enzymes factory behind the ericoid mycorrhizal symbiosis.</title>
        <authorList>
            <consortium name="DOE Joint Genome Institute"/>
            <person name="Martino E."/>
            <person name="Morin E."/>
            <person name="Grelet G."/>
            <person name="Kuo A."/>
            <person name="Kohler A."/>
            <person name="Daghino S."/>
            <person name="Barry K."/>
            <person name="Choi C."/>
            <person name="Cichocki N."/>
            <person name="Clum A."/>
            <person name="Copeland A."/>
            <person name="Hainaut M."/>
            <person name="Haridas S."/>
            <person name="Labutti K."/>
            <person name="Lindquist E."/>
            <person name="Lipzen A."/>
            <person name="Khouja H.-R."/>
            <person name="Murat C."/>
            <person name="Ohm R."/>
            <person name="Olson A."/>
            <person name="Spatafora J."/>
            <person name="Veneault-Fourrey C."/>
            <person name="Henrissat B."/>
            <person name="Grigoriev I."/>
            <person name="Martin F."/>
            <person name="Perotto S."/>
        </authorList>
    </citation>
    <scope>NUCLEOTIDE SEQUENCE [LARGE SCALE GENOMIC DNA]</scope>
    <source>
        <strain evidence="3 4">UAMH 7357</strain>
    </source>
</reference>
<gene>
    <name evidence="3" type="ORF">NA56DRAFT_700337</name>
</gene>
<accession>A0A2J6QEK4</accession>
<feature type="compositionally biased region" description="Basic and acidic residues" evidence="1">
    <location>
        <begin position="223"/>
        <end position="237"/>
    </location>
</feature>
<dbReference type="Proteomes" id="UP000235672">
    <property type="component" value="Unassembled WGS sequence"/>
</dbReference>
<proteinExistence type="predicted"/>
<evidence type="ECO:0000256" key="1">
    <source>
        <dbReference type="SAM" id="MobiDB-lite"/>
    </source>
</evidence>
<dbReference type="OrthoDB" id="3550357at2759"/>